<feature type="region of interest" description="Disordered" evidence="1">
    <location>
        <begin position="61"/>
        <end position="90"/>
    </location>
</feature>
<keyword evidence="4" id="KW-1185">Reference proteome</keyword>
<sequence>MFRDVIVVPTEAVFAVIYLGLLAQYAGMVDSSIAGPFSAFLNSPLFRLWPINLLVGKPLKRSENSRSTFSPPPPIHGSISPPHNQTPCET</sequence>
<comment type="caution">
    <text evidence="3">The sequence shown here is derived from an EMBL/GenBank/DDBJ whole genome shotgun (WGS) entry which is preliminary data.</text>
</comment>
<name>A0ABR4HIL2_9EURO</name>
<reference evidence="3 4" key="1">
    <citation type="submission" date="2024-07" db="EMBL/GenBank/DDBJ databases">
        <title>Section-level genome sequencing and comparative genomics of Aspergillus sections Usti and Cavernicolus.</title>
        <authorList>
            <consortium name="Lawrence Berkeley National Laboratory"/>
            <person name="Nybo J.L."/>
            <person name="Vesth T.C."/>
            <person name="Theobald S."/>
            <person name="Frisvad J.C."/>
            <person name="Larsen T.O."/>
            <person name="Kjaerboelling I."/>
            <person name="Rothschild-Mancinelli K."/>
            <person name="Lyhne E.K."/>
            <person name="Kogle M.E."/>
            <person name="Barry K."/>
            <person name="Clum A."/>
            <person name="Na H."/>
            <person name="Ledsgaard L."/>
            <person name="Lin J."/>
            <person name="Lipzen A."/>
            <person name="Kuo A."/>
            <person name="Riley R."/>
            <person name="Mondo S."/>
            <person name="Labutti K."/>
            <person name="Haridas S."/>
            <person name="Pangalinan J."/>
            <person name="Salamov A.A."/>
            <person name="Simmons B.A."/>
            <person name="Magnuson J.K."/>
            <person name="Chen J."/>
            <person name="Drula E."/>
            <person name="Henrissat B."/>
            <person name="Wiebenga A."/>
            <person name="Lubbers R.J."/>
            <person name="Gomes A.C."/>
            <person name="Makela M.R."/>
            <person name="Stajich J."/>
            <person name="Grigoriev I.V."/>
            <person name="Mortensen U.H."/>
            <person name="De Vries R.P."/>
            <person name="Baker S.E."/>
            <person name="Andersen M.R."/>
        </authorList>
    </citation>
    <scope>NUCLEOTIDE SEQUENCE [LARGE SCALE GENOMIC DNA]</scope>
    <source>
        <strain evidence="3 4">CBS 588.65</strain>
    </source>
</reference>
<evidence type="ECO:0000313" key="3">
    <source>
        <dbReference type="EMBL" id="KAL2814994.1"/>
    </source>
</evidence>
<protein>
    <submittedName>
        <fullName evidence="3">Uncharacterized protein</fullName>
    </submittedName>
</protein>
<keyword evidence="2" id="KW-0812">Transmembrane</keyword>
<keyword evidence="2" id="KW-1133">Transmembrane helix</keyword>
<feature type="transmembrane region" description="Helical" evidence="2">
    <location>
        <begin position="7"/>
        <end position="27"/>
    </location>
</feature>
<accession>A0ABR4HIL2</accession>
<dbReference type="EMBL" id="JBFXLT010000030">
    <property type="protein sequence ID" value="KAL2814994.1"/>
    <property type="molecule type" value="Genomic_DNA"/>
</dbReference>
<evidence type="ECO:0000256" key="1">
    <source>
        <dbReference type="SAM" id="MobiDB-lite"/>
    </source>
</evidence>
<dbReference type="Proteomes" id="UP001610334">
    <property type="component" value="Unassembled WGS sequence"/>
</dbReference>
<keyword evidence="2" id="KW-0472">Membrane</keyword>
<gene>
    <name evidence="3" type="ORF">BJX63DRAFT_391098</name>
</gene>
<proteinExistence type="predicted"/>
<evidence type="ECO:0000313" key="4">
    <source>
        <dbReference type="Proteomes" id="UP001610334"/>
    </source>
</evidence>
<organism evidence="3 4">
    <name type="scientific">Aspergillus granulosus</name>
    <dbReference type="NCBI Taxonomy" id="176169"/>
    <lineage>
        <taxon>Eukaryota</taxon>
        <taxon>Fungi</taxon>
        <taxon>Dikarya</taxon>
        <taxon>Ascomycota</taxon>
        <taxon>Pezizomycotina</taxon>
        <taxon>Eurotiomycetes</taxon>
        <taxon>Eurotiomycetidae</taxon>
        <taxon>Eurotiales</taxon>
        <taxon>Aspergillaceae</taxon>
        <taxon>Aspergillus</taxon>
        <taxon>Aspergillus subgen. Nidulantes</taxon>
    </lineage>
</organism>
<evidence type="ECO:0000256" key="2">
    <source>
        <dbReference type="SAM" id="Phobius"/>
    </source>
</evidence>